<dbReference type="Proteomes" id="UP000203816">
    <property type="component" value="Segment"/>
</dbReference>
<dbReference type="KEGG" id="vg:29059491"/>
<reference evidence="1 2" key="1">
    <citation type="submission" date="2016-04" db="EMBL/GenBank/DDBJ databases">
        <title>Comparative genomics of Morganella phages MP1 and MP2 define new clades among the T4 and T7-like Viruses.</title>
        <authorList>
            <person name="Pinto G."/>
            <person name="Oliveira A."/>
            <person name="Malgorzata L."/>
            <person name="Kropinski A."/>
            <person name="Azeredo J."/>
        </authorList>
    </citation>
    <scope>NUCLEOTIDE SEQUENCE [LARGE SCALE GENOMIC DNA]</scope>
</reference>
<sequence>MEAKSLLLESEKLTQFAKNIFGDIVNKVYYHDDIFDDNRIEYIKEDMPRYLKIIENESDDDSLCVDSTEIVIEFINGKCVIVNTSEWGSISVFKKVGSSMVE</sequence>
<evidence type="ECO:0000313" key="1">
    <source>
        <dbReference type="EMBL" id="ANM46567.1"/>
    </source>
</evidence>
<dbReference type="RefSeq" id="YP_009279987.1">
    <property type="nucleotide sequence ID" value="NC_031020.1"/>
</dbReference>
<protein>
    <submittedName>
        <fullName evidence="1">Uncharacterized protein</fullName>
    </submittedName>
</protein>
<organism evidence="1 2">
    <name type="scientific">Morganella phage vB_MmoM_MP1</name>
    <dbReference type="NCBI Taxonomy" id="1852628"/>
    <lineage>
        <taxon>Viruses</taxon>
        <taxon>Duplodnaviria</taxon>
        <taxon>Heunggongvirae</taxon>
        <taxon>Uroviricota</taxon>
        <taxon>Caudoviricetes</taxon>
        <taxon>Pantevenvirales</taxon>
        <taxon>Straboviridae</taxon>
        <taxon>Gualtarvirus</taxon>
        <taxon>Gualtarvirus mp1</taxon>
    </lineage>
</organism>
<evidence type="ECO:0000313" key="2">
    <source>
        <dbReference type="Proteomes" id="UP000203816"/>
    </source>
</evidence>
<gene>
    <name evidence="1" type="ORF">MP1_gp0129</name>
</gene>
<keyword evidence="2" id="KW-1185">Reference proteome</keyword>
<accession>A0A192YAK6</accession>
<dbReference type="GeneID" id="29059491"/>
<name>A0A192YAK6_9CAUD</name>
<dbReference type="EMBL" id="KX078569">
    <property type="protein sequence ID" value="ANM46567.1"/>
    <property type="molecule type" value="Genomic_DNA"/>
</dbReference>
<proteinExistence type="predicted"/>